<keyword evidence="2" id="KW-1185">Reference proteome</keyword>
<reference evidence="1" key="1">
    <citation type="submission" date="2023-05" db="EMBL/GenBank/DDBJ databases">
        <title>Nepenthes gracilis genome sequencing.</title>
        <authorList>
            <person name="Fukushima K."/>
        </authorList>
    </citation>
    <scope>NUCLEOTIDE SEQUENCE</scope>
    <source>
        <strain evidence="1">SING2019-196</strain>
    </source>
</reference>
<sequence>MWGMGGIICYEDHGIHCSSHLLWPLYPYYHRSVVILDAMRVIDLGEVLCTYYDPQYNLLYLIAACEQDAYCIANTFDRGYIGSICIAGIREGFESVYGSRRLMEKSCIPEMRHSF</sequence>
<accession>A0AAD3S0Y6</accession>
<evidence type="ECO:0000313" key="1">
    <source>
        <dbReference type="EMBL" id="GMH02390.1"/>
    </source>
</evidence>
<dbReference type="Proteomes" id="UP001279734">
    <property type="component" value="Unassembled WGS sequence"/>
</dbReference>
<name>A0AAD3S0Y6_NEPGR</name>
<dbReference type="EMBL" id="BSYO01000003">
    <property type="protein sequence ID" value="GMH02390.1"/>
    <property type="molecule type" value="Genomic_DNA"/>
</dbReference>
<organism evidence="1 2">
    <name type="scientific">Nepenthes gracilis</name>
    <name type="common">Slender pitcher plant</name>
    <dbReference type="NCBI Taxonomy" id="150966"/>
    <lineage>
        <taxon>Eukaryota</taxon>
        <taxon>Viridiplantae</taxon>
        <taxon>Streptophyta</taxon>
        <taxon>Embryophyta</taxon>
        <taxon>Tracheophyta</taxon>
        <taxon>Spermatophyta</taxon>
        <taxon>Magnoliopsida</taxon>
        <taxon>eudicotyledons</taxon>
        <taxon>Gunneridae</taxon>
        <taxon>Pentapetalae</taxon>
        <taxon>Caryophyllales</taxon>
        <taxon>Nepenthaceae</taxon>
        <taxon>Nepenthes</taxon>
    </lineage>
</organism>
<dbReference type="AlphaFoldDB" id="A0AAD3S0Y6"/>
<gene>
    <name evidence="1" type="ORF">Nepgr_004229</name>
</gene>
<proteinExistence type="predicted"/>
<protein>
    <submittedName>
        <fullName evidence="1">Uncharacterized protein</fullName>
    </submittedName>
</protein>
<evidence type="ECO:0000313" key="2">
    <source>
        <dbReference type="Proteomes" id="UP001279734"/>
    </source>
</evidence>
<comment type="caution">
    <text evidence="1">The sequence shown here is derived from an EMBL/GenBank/DDBJ whole genome shotgun (WGS) entry which is preliminary data.</text>
</comment>